<dbReference type="PANTHER" id="PTHR43725">
    <property type="entry name" value="UDP-GLUCOSE 4-EPIMERASE"/>
    <property type="match status" value="1"/>
</dbReference>
<proteinExistence type="inferred from homology"/>
<comment type="catalytic activity">
    <reaction evidence="1">
        <text>UDP-alpha-D-glucose = UDP-alpha-D-galactose</text>
        <dbReference type="Rhea" id="RHEA:22168"/>
        <dbReference type="ChEBI" id="CHEBI:58885"/>
        <dbReference type="ChEBI" id="CHEBI:66914"/>
        <dbReference type="EC" id="5.1.3.2"/>
    </reaction>
</comment>
<keyword evidence="7" id="KW-0520">NAD</keyword>
<dbReference type="GO" id="GO:0006012">
    <property type="term" value="P:galactose metabolic process"/>
    <property type="evidence" value="ECO:0007669"/>
    <property type="project" value="UniProtKB-KW"/>
</dbReference>
<dbReference type="GO" id="GO:0003978">
    <property type="term" value="F:UDP-glucose 4-epimerase activity"/>
    <property type="evidence" value="ECO:0007669"/>
    <property type="project" value="UniProtKB-EC"/>
</dbReference>
<protein>
    <recommendedName>
        <fullName evidence="6">UDP-glucose 4-epimerase</fullName>
        <ecNumber evidence="5">5.1.3.2</ecNumber>
    </recommendedName>
    <alternativeName>
        <fullName evidence="11">Galactowaldenase</fullName>
    </alternativeName>
    <alternativeName>
        <fullName evidence="10">UDP-galactose 4-epimerase</fullName>
    </alternativeName>
</protein>
<evidence type="ECO:0000256" key="10">
    <source>
        <dbReference type="ARBA" id="ARBA00031367"/>
    </source>
</evidence>
<dbReference type="Gene3D" id="3.40.50.720">
    <property type="entry name" value="NAD(P)-binding Rossmann-like Domain"/>
    <property type="match status" value="1"/>
</dbReference>
<dbReference type="SUPFAM" id="SSF51735">
    <property type="entry name" value="NAD(P)-binding Rossmann-fold domains"/>
    <property type="match status" value="1"/>
</dbReference>
<evidence type="ECO:0000313" key="14">
    <source>
        <dbReference type="Proteomes" id="UP000184000"/>
    </source>
</evidence>
<dbReference type="InterPro" id="IPR001509">
    <property type="entry name" value="Epimerase_deHydtase"/>
</dbReference>
<gene>
    <name evidence="13" type="ORF">SAMN02744645_2013</name>
</gene>
<dbReference type="AlphaFoldDB" id="A0A1M5P8S9"/>
<evidence type="ECO:0000256" key="1">
    <source>
        <dbReference type="ARBA" id="ARBA00000083"/>
    </source>
</evidence>
<evidence type="ECO:0000256" key="9">
    <source>
        <dbReference type="ARBA" id="ARBA00023235"/>
    </source>
</evidence>
<evidence type="ECO:0000256" key="2">
    <source>
        <dbReference type="ARBA" id="ARBA00001911"/>
    </source>
</evidence>
<comment type="similarity">
    <text evidence="4">Belongs to the NAD(P)-dependent epimerase/dehydratase family.</text>
</comment>
<reference evidence="13 14" key="1">
    <citation type="submission" date="2016-11" db="EMBL/GenBank/DDBJ databases">
        <authorList>
            <person name="Jaros S."/>
            <person name="Januszkiewicz K."/>
            <person name="Wedrychowicz H."/>
        </authorList>
    </citation>
    <scope>NUCLEOTIDE SEQUENCE [LARGE SCALE GENOMIC DNA]</scope>
    <source>
        <strain evidence="13 14">DSM 18231</strain>
    </source>
</reference>
<evidence type="ECO:0000256" key="6">
    <source>
        <dbReference type="ARBA" id="ARBA00018569"/>
    </source>
</evidence>
<evidence type="ECO:0000256" key="8">
    <source>
        <dbReference type="ARBA" id="ARBA00023144"/>
    </source>
</evidence>
<dbReference type="Proteomes" id="UP000184000">
    <property type="component" value="Unassembled WGS sequence"/>
</dbReference>
<sequence length="361" mass="40894">MKVLVLGGTGAMGVHLVDLLAQKASRVVVTSRSKAGQLGNVQYLKGDAQDELFLRGLLSETWDAIIDFMVYPTSVFKQRYQQFLNATGHYIYLSSARVYAQSPTPITEDSPRLLDVCTDKDYLATDEYALSKARQENLLLDANSSNWSIVRPYITFSAQRLQLGVQEKEDWLYRALNGRTILDSKDIQSKRTTLTYGLDVANGIQALVGAPGAHGQAFHITANTSLAWSDVLRVYLQVLQTHLGSKPEVVLQAMDEFTRWRSGKYQILYDRLYNREFDNSKIRRFVDTSHFTDPLSGLAQCLEQFLTAPSFLAINWRVEATKDRMLAEHTPFKAIPGCKNAAKYWLFRHTPLATLLQHKYQ</sequence>
<evidence type="ECO:0000256" key="3">
    <source>
        <dbReference type="ARBA" id="ARBA00004947"/>
    </source>
</evidence>
<evidence type="ECO:0000259" key="12">
    <source>
        <dbReference type="Pfam" id="PF01370"/>
    </source>
</evidence>
<evidence type="ECO:0000256" key="7">
    <source>
        <dbReference type="ARBA" id="ARBA00023027"/>
    </source>
</evidence>
<dbReference type="EC" id="5.1.3.2" evidence="5"/>
<keyword evidence="8" id="KW-0299">Galactose metabolism</keyword>
<feature type="domain" description="NAD-dependent epimerase/dehydratase" evidence="12">
    <location>
        <begin position="3"/>
        <end position="218"/>
    </location>
</feature>
<evidence type="ECO:0000256" key="11">
    <source>
        <dbReference type="ARBA" id="ARBA00033067"/>
    </source>
</evidence>
<name>A0A1M5P8S9_9GAMM</name>
<organism evidence="13 14">
    <name type="scientific">Stutzerimonas xanthomarina DSM 18231</name>
    <dbReference type="NCBI Taxonomy" id="1403346"/>
    <lineage>
        <taxon>Bacteria</taxon>
        <taxon>Pseudomonadati</taxon>
        <taxon>Pseudomonadota</taxon>
        <taxon>Gammaproteobacteria</taxon>
        <taxon>Pseudomonadales</taxon>
        <taxon>Pseudomonadaceae</taxon>
        <taxon>Stutzerimonas</taxon>
    </lineage>
</organism>
<evidence type="ECO:0000256" key="4">
    <source>
        <dbReference type="ARBA" id="ARBA00007637"/>
    </source>
</evidence>
<dbReference type="PANTHER" id="PTHR43725:SF47">
    <property type="entry name" value="UDP-GLUCOSE 4-EPIMERASE"/>
    <property type="match status" value="1"/>
</dbReference>
<comment type="cofactor">
    <cofactor evidence="2">
        <name>NAD(+)</name>
        <dbReference type="ChEBI" id="CHEBI:57540"/>
    </cofactor>
</comment>
<comment type="pathway">
    <text evidence="3">Carbohydrate metabolism; galactose metabolism.</text>
</comment>
<dbReference type="GeneID" id="98637625"/>
<keyword evidence="8" id="KW-0119">Carbohydrate metabolism</keyword>
<dbReference type="GO" id="GO:0005829">
    <property type="term" value="C:cytosol"/>
    <property type="evidence" value="ECO:0007669"/>
    <property type="project" value="TreeGrafter"/>
</dbReference>
<evidence type="ECO:0000256" key="5">
    <source>
        <dbReference type="ARBA" id="ARBA00013189"/>
    </source>
</evidence>
<dbReference type="Pfam" id="PF01370">
    <property type="entry name" value="Epimerase"/>
    <property type="match status" value="1"/>
</dbReference>
<keyword evidence="9" id="KW-0413">Isomerase</keyword>
<dbReference type="EMBL" id="FQXA01000003">
    <property type="protein sequence ID" value="SHG97623.1"/>
    <property type="molecule type" value="Genomic_DNA"/>
</dbReference>
<dbReference type="RefSeq" id="WP_073300686.1">
    <property type="nucleotide sequence ID" value="NZ_FQXA01000003.1"/>
</dbReference>
<dbReference type="InterPro" id="IPR036291">
    <property type="entry name" value="NAD(P)-bd_dom_sf"/>
</dbReference>
<evidence type="ECO:0000313" key="13">
    <source>
        <dbReference type="EMBL" id="SHG97623.1"/>
    </source>
</evidence>
<accession>A0A1M5P8S9</accession>